<dbReference type="AlphaFoldDB" id="X1GIT9"/>
<keyword evidence="1" id="KW-1133">Transmembrane helix</keyword>
<gene>
    <name evidence="2" type="ORF">S03H2_23405</name>
</gene>
<dbReference type="EMBL" id="BARU01012777">
    <property type="protein sequence ID" value="GAH44770.1"/>
    <property type="molecule type" value="Genomic_DNA"/>
</dbReference>
<reference evidence="2" key="1">
    <citation type="journal article" date="2014" name="Front. Microbiol.">
        <title>High frequency of phylogenetically diverse reductive dehalogenase-homologous genes in deep subseafloor sedimentary metagenomes.</title>
        <authorList>
            <person name="Kawai M."/>
            <person name="Futagami T."/>
            <person name="Toyoda A."/>
            <person name="Takaki Y."/>
            <person name="Nishi S."/>
            <person name="Hori S."/>
            <person name="Arai W."/>
            <person name="Tsubouchi T."/>
            <person name="Morono Y."/>
            <person name="Uchiyama I."/>
            <person name="Ito T."/>
            <person name="Fujiyama A."/>
            <person name="Inagaki F."/>
            <person name="Takami H."/>
        </authorList>
    </citation>
    <scope>NUCLEOTIDE SEQUENCE</scope>
    <source>
        <strain evidence="2">Expedition CK06-06</strain>
    </source>
</reference>
<sequence length="129" mass="14626">MEMSKFLKMAFLVDGIIALVYGLIMLFIPEQHAVLFGFPLEEFADRFIGGLFVTFAVGNLLAYYRGSSWENVELVIYMNMTFLVICNVVMLYSMAVALIPIAGFVQVGLMLFLLILFLYAYYEAKMKSA</sequence>
<proteinExistence type="predicted"/>
<feature type="transmembrane region" description="Helical" evidence="1">
    <location>
        <begin position="76"/>
        <end position="95"/>
    </location>
</feature>
<feature type="transmembrane region" description="Helical" evidence="1">
    <location>
        <begin position="101"/>
        <end position="122"/>
    </location>
</feature>
<feature type="transmembrane region" description="Helical" evidence="1">
    <location>
        <begin position="7"/>
        <end position="27"/>
    </location>
</feature>
<accession>X1GIT9</accession>
<name>X1GIT9_9ZZZZ</name>
<evidence type="ECO:0000313" key="2">
    <source>
        <dbReference type="EMBL" id="GAH44770.1"/>
    </source>
</evidence>
<protein>
    <submittedName>
        <fullName evidence="2">Uncharacterized protein</fullName>
    </submittedName>
</protein>
<organism evidence="2">
    <name type="scientific">marine sediment metagenome</name>
    <dbReference type="NCBI Taxonomy" id="412755"/>
    <lineage>
        <taxon>unclassified sequences</taxon>
        <taxon>metagenomes</taxon>
        <taxon>ecological metagenomes</taxon>
    </lineage>
</organism>
<feature type="transmembrane region" description="Helical" evidence="1">
    <location>
        <begin position="47"/>
        <end position="64"/>
    </location>
</feature>
<keyword evidence="1" id="KW-0472">Membrane</keyword>
<keyword evidence="1" id="KW-0812">Transmembrane</keyword>
<comment type="caution">
    <text evidence="2">The sequence shown here is derived from an EMBL/GenBank/DDBJ whole genome shotgun (WGS) entry which is preliminary data.</text>
</comment>
<evidence type="ECO:0000256" key="1">
    <source>
        <dbReference type="SAM" id="Phobius"/>
    </source>
</evidence>